<name>A0A8J6ULH5_9BACT</name>
<evidence type="ECO:0000259" key="8">
    <source>
        <dbReference type="Pfam" id="PF01967"/>
    </source>
</evidence>
<gene>
    <name evidence="7 9" type="primary">moaC</name>
    <name evidence="9" type="ORF">ICT70_10795</name>
</gene>
<comment type="pathway">
    <text evidence="2 7">Cofactor biosynthesis; molybdopterin biosynthesis.</text>
</comment>
<evidence type="ECO:0000256" key="3">
    <source>
        <dbReference type="ARBA" id="ARBA00012575"/>
    </source>
</evidence>
<proteinExistence type="inferred from homology"/>
<dbReference type="Pfam" id="PF01967">
    <property type="entry name" value="MoaC"/>
    <property type="match status" value="1"/>
</dbReference>
<accession>A0A8J6ULH5</accession>
<dbReference type="InterPro" id="IPR002820">
    <property type="entry name" value="Mopterin_CF_biosynth-C_dom"/>
</dbReference>
<evidence type="ECO:0000256" key="6">
    <source>
        <dbReference type="ARBA" id="ARBA00055087"/>
    </source>
</evidence>
<dbReference type="Gene3D" id="3.30.70.640">
    <property type="entry name" value="Molybdopterin cofactor biosynthesis C (MoaC) domain"/>
    <property type="match status" value="1"/>
</dbReference>
<dbReference type="InterPro" id="IPR036522">
    <property type="entry name" value="MoaC_sf"/>
</dbReference>
<evidence type="ECO:0000313" key="10">
    <source>
        <dbReference type="Proteomes" id="UP000632828"/>
    </source>
</evidence>
<keyword evidence="4 7" id="KW-0501">Molybdenum cofactor biosynthesis</keyword>
<reference evidence="9" key="1">
    <citation type="submission" date="2020-09" db="EMBL/GenBank/DDBJ databases">
        <title>Pelobacter alkaliphilus sp. nov., a novel anaerobic arsenate-reducing bacterium from terrestrial mud volcano.</title>
        <authorList>
            <person name="Khomyakova M.A."/>
            <person name="Merkel A.Y."/>
            <person name="Slobodkin A.I."/>
        </authorList>
    </citation>
    <scope>NUCLEOTIDE SEQUENCE</scope>
    <source>
        <strain evidence="9">M08fum</strain>
    </source>
</reference>
<evidence type="ECO:0000256" key="4">
    <source>
        <dbReference type="ARBA" id="ARBA00023150"/>
    </source>
</evidence>
<dbReference type="PANTHER" id="PTHR22960">
    <property type="entry name" value="MOLYBDOPTERIN COFACTOR SYNTHESIS PROTEIN A"/>
    <property type="match status" value="1"/>
</dbReference>
<dbReference type="InterPro" id="IPR047594">
    <property type="entry name" value="MoaC_bact/euk"/>
</dbReference>
<dbReference type="HAMAP" id="MF_01224_B">
    <property type="entry name" value="MoaC_B"/>
    <property type="match status" value="1"/>
</dbReference>
<comment type="function">
    <text evidence="6 7">Catalyzes the conversion of (8S)-3',8-cyclo-7,8-dihydroguanosine 5'-triphosphate to cyclic pyranopterin monophosphate (cPMP).</text>
</comment>
<protein>
    <recommendedName>
        <fullName evidence="3 7">Cyclic pyranopterin monophosphate synthase</fullName>
        <ecNumber evidence="3 7">4.6.1.17</ecNumber>
    </recommendedName>
    <alternativeName>
        <fullName evidence="7">Molybdenum cofactor biosynthesis protein C</fullName>
    </alternativeName>
</protein>
<evidence type="ECO:0000256" key="5">
    <source>
        <dbReference type="ARBA" id="ARBA00023239"/>
    </source>
</evidence>
<evidence type="ECO:0000256" key="7">
    <source>
        <dbReference type="HAMAP-Rule" id="MF_01224"/>
    </source>
</evidence>
<comment type="subunit">
    <text evidence="7">Homohexamer; trimer of dimers.</text>
</comment>
<feature type="domain" description="Molybdopterin cofactor biosynthesis C (MoaC)" evidence="8">
    <location>
        <begin position="16"/>
        <end position="151"/>
    </location>
</feature>
<dbReference type="UniPathway" id="UPA00344"/>
<dbReference type="Proteomes" id="UP000632828">
    <property type="component" value="Unassembled WGS sequence"/>
</dbReference>
<evidence type="ECO:0000313" key="9">
    <source>
        <dbReference type="EMBL" id="MBD1401162.1"/>
    </source>
</evidence>
<dbReference type="PANTHER" id="PTHR22960:SF29">
    <property type="entry name" value="CYCLIC PYRANOPTERIN MONOPHOSPHATE SYNTHASE"/>
    <property type="match status" value="1"/>
</dbReference>
<keyword evidence="5 7" id="KW-0456">Lyase</keyword>
<evidence type="ECO:0000256" key="2">
    <source>
        <dbReference type="ARBA" id="ARBA00005046"/>
    </source>
</evidence>
<dbReference type="InterPro" id="IPR050105">
    <property type="entry name" value="MoCo_biosynth_MoaA/MoaC"/>
</dbReference>
<sequence length="161" mass="17084">MSDQLTHFDHDGKAIMVDITAKPATHRQAVAGAEVRMKPQTLQRILDQSIQKGDVFAVARLAGIMAAKQTAHLIPLCHPLPLTSVEVDFTSDPAAGIVTIRASARVTGQTGIEMEALTAASVAGLTIYDMCKAIDKEMVIGQICLLKKTGGKSGTFERNAG</sequence>
<dbReference type="NCBIfam" id="TIGR00581">
    <property type="entry name" value="moaC"/>
    <property type="match status" value="1"/>
</dbReference>
<dbReference type="InterPro" id="IPR023045">
    <property type="entry name" value="MoaC"/>
</dbReference>
<comment type="caution">
    <text evidence="9">The sequence shown here is derived from an EMBL/GenBank/DDBJ whole genome shotgun (WGS) entry which is preliminary data.</text>
</comment>
<dbReference type="CDD" id="cd01420">
    <property type="entry name" value="MoaC_PE"/>
    <property type="match status" value="1"/>
</dbReference>
<organism evidence="9 10">
    <name type="scientific">Pelovirga terrestris</name>
    <dbReference type="NCBI Taxonomy" id="2771352"/>
    <lineage>
        <taxon>Bacteria</taxon>
        <taxon>Pseudomonadati</taxon>
        <taxon>Thermodesulfobacteriota</taxon>
        <taxon>Desulfuromonadia</taxon>
        <taxon>Geobacterales</taxon>
        <taxon>Geobacteraceae</taxon>
        <taxon>Pelovirga</taxon>
    </lineage>
</organism>
<dbReference type="AlphaFoldDB" id="A0A8J6ULH5"/>
<dbReference type="RefSeq" id="WP_191156463.1">
    <property type="nucleotide sequence ID" value="NZ_JACWUN010000012.1"/>
</dbReference>
<comment type="catalytic activity">
    <reaction evidence="1 7">
        <text>(8S)-3',8-cyclo-7,8-dihydroguanosine 5'-triphosphate = cyclic pyranopterin phosphate + diphosphate</text>
        <dbReference type="Rhea" id="RHEA:49580"/>
        <dbReference type="ChEBI" id="CHEBI:33019"/>
        <dbReference type="ChEBI" id="CHEBI:59648"/>
        <dbReference type="ChEBI" id="CHEBI:131766"/>
        <dbReference type="EC" id="4.6.1.17"/>
    </reaction>
</comment>
<dbReference type="SUPFAM" id="SSF55040">
    <property type="entry name" value="Molybdenum cofactor biosynthesis protein C, MoaC"/>
    <property type="match status" value="1"/>
</dbReference>
<dbReference type="GO" id="GO:0006777">
    <property type="term" value="P:Mo-molybdopterin cofactor biosynthetic process"/>
    <property type="evidence" value="ECO:0007669"/>
    <property type="project" value="UniProtKB-UniRule"/>
</dbReference>
<feature type="binding site" evidence="7">
    <location>
        <begin position="76"/>
        <end position="78"/>
    </location>
    <ligand>
        <name>substrate</name>
    </ligand>
</feature>
<evidence type="ECO:0000256" key="1">
    <source>
        <dbReference type="ARBA" id="ARBA00001637"/>
    </source>
</evidence>
<dbReference type="EC" id="4.6.1.17" evidence="3 7"/>
<feature type="binding site" evidence="7">
    <location>
        <begin position="114"/>
        <end position="115"/>
    </location>
    <ligand>
        <name>substrate</name>
    </ligand>
</feature>
<feature type="active site" evidence="7">
    <location>
        <position position="129"/>
    </location>
</feature>
<dbReference type="GO" id="GO:0061799">
    <property type="term" value="F:cyclic pyranopterin monophosphate synthase activity"/>
    <property type="evidence" value="ECO:0007669"/>
    <property type="project" value="UniProtKB-UniRule"/>
</dbReference>
<dbReference type="NCBIfam" id="NF006870">
    <property type="entry name" value="PRK09364.1"/>
    <property type="match status" value="1"/>
</dbReference>
<keyword evidence="10" id="KW-1185">Reference proteome</keyword>
<comment type="similarity">
    <text evidence="7">Belongs to the MoaC family.</text>
</comment>
<dbReference type="EMBL" id="JACWUN010000012">
    <property type="protein sequence ID" value="MBD1401162.1"/>
    <property type="molecule type" value="Genomic_DNA"/>
</dbReference>